<feature type="domain" description="DUF2089" evidence="2">
    <location>
        <begin position="8"/>
        <end position="39"/>
    </location>
</feature>
<name>A0A6B1D3A4_9CHLR</name>
<evidence type="ECO:0000259" key="1">
    <source>
        <dbReference type="Pfam" id="PF09862"/>
    </source>
</evidence>
<feature type="domain" description="DUF2089" evidence="1">
    <location>
        <begin position="41"/>
        <end position="87"/>
    </location>
</feature>
<sequence length="123" mass="13918">MRKVLEECPSCGGEVEITRVSCTYCDTEVTGRFAPCRFCRLPPETAQFLELFVRNRGNVKEMERELGISYWIIRSRINDLITDLGFESGKQDELASQRQEILERVSGGELTAGEAAELLGRLQ</sequence>
<gene>
    <name evidence="3" type="ORF">F4X14_02995</name>
</gene>
<dbReference type="EMBL" id="VXMH01000015">
    <property type="protein sequence ID" value="MYC93913.1"/>
    <property type="molecule type" value="Genomic_DNA"/>
</dbReference>
<organism evidence="3">
    <name type="scientific">Caldilineaceae bacterium SB0661_bin_32</name>
    <dbReference type="NCBI Taxonomy" id="2605255"/>
    <lineage>
        <taxon>Bacteria</taxon>
        <taxon>Bacillati</taxon>
        <taxon>Chloroflexota</taxon>
        <taxon>Caldilineae</taxon>
        <taxon>Caldilineales</taxon>
        <taxon>Caldilineaceae</taxon>
    </lineage>
</organism>
<reference evidence="3" key="1">
    <citation type="submission" date="2019-09" db="EMBL/GenBank/DDBJ databases">
        <title>Characterisation of the sponge microbiome using genome-centric metagenomics.</title>
        <authorList>
            <person name="Engelberts J.P."/>
            <person name="Robbins S.J."/>
            <person name="De Goeij J.M."/>
            <person name="Aranda M."/>
            <person name="Bell S.C."/>
            <person name="Webster N.S."/>
        </authorList>
    </citation>
    <scope>NUCLEOTIDE SEQUENCE</scope>
    <source>
        <strain evidence="3">SB0661_bin_32</strain>
    </source>
</reference>
<protein>
    <submittedName>
        <fullName evidence="3">DUF2089 domain-containing protein</fullName>
    </submittedName>
</protein>
<dbReference type="Pfam" id="PF22747">
    <property type="entry name" value="Zn_ribbon_DUF2089"/>
    <property type="match status" value="1"/>
</dbReference>
<evidence type="ECO:0000259" key="2">
    <source>
        <dbReference type="Pfam" id="PF22747"/>
    </source>
</evidence>
<dbReference type="InterPro" id="IPR018658">
    <property type="entry name" value="DUF2089"/>
</dbReference>
<evidence type="ECO:0000313" key="3">
    <source>
        <dbReference type="EMBL" id="MYC93913.1"/>
    </source>
</evidence>
<proteinExistence type="predicted"/>
<dbReference type="AlphaFoldDB" id="A0A6B1D3A4"/>
<comment type="caution">
    <text evidence="3">The sequence shown here is derived from an EMBL/GenBank/DDBJ whole genome shotgun (WGS) entry which is preliminary data.</text>
</comment>
<dbReference type="InterPro" id="IPR053957">
    <property type="entry name" value="DUF2089_Zn_ribbon"/>
</dbReference>
<accession>A0A6B1D3A4</accession>
<dbReference type="Pfam" id="PF09862">
    <property type="entry name" value="DUF2089"/>
    <property type="match status" value="1"/>
</dbReference>